<name>A0A0J5N9D9_PLUGE</name>
<reference evidence="1 2" key="1">
    <citation type="submission" date="2015-05" db="EMBL/GenBank/DDBJ databases">
        <title>Genome sequences of Pluralibacter gergoviae.</title>
        <authorList>
            <person name="Greninger A.L."/>
            <person name="Miller S."/>
        </authorList>
    </citation>
    <scope>NUCLEOTIDE SEQUENCE [LARGE SCALE GENOMIC DNA]</scope>
    <source>
        <strain evidence="1 2">JS81F13</strain>
    </source>
</reference>
<accession>A0A0J5N9D9</accession>
<proteinExistence type="predicted"/>
<dbReference type="eggNOG" id="COG4944">
    <property type="taxonomic scope" value="Bacteria"/>
</dbReference>
<gene>
    <name evidence="1" type="ORF">ABW06_04550</name>
</gene>
<keyword evidence="2" id="KW-1185">Reference proteome</keyword>
<comment type="caution">
    <text evidence="1">The sequence shown here is derived from an EMBL/GenBank/DDBJ whole genome shotgun (WGS) entry which is preliminary data.</text>
</comment>
<dbReference type="STRING" id="61647.LG71_09015"/>
<evidence type="ECO:0000313" key="1">
    <source>
        <dbReference type="EMBL" id="KMK15254.1"/>
    </source>
</evidence>
<dbReference type="RefSeq" id="WP_048274797.1">
    <property type="nucleotide sequence ID" value="NZ_CACVCI010000001.1"/>
</dbReference>
<dbReference type="OrthoDB" id="7504729at2"/>
<protein>
    <submittedName>
        <fullName evidence="1">Membrane protein</fullName>
    </submittedName>
</protein>
<dbReference type="PATRIC" id="fig|61647.15.peg.3749"/>
<evidence type="ECO:0000313" key="2">
    <source>
        <dbReference type="Proteomes" id="UP000036196"/>
    </source>
</evidence>
<dbReference type="AlphaFoldDB" id="A0A0J5N9D9"/>
<dbReference type="Proteomes" id="UP000036196">
    <property type="component" value="Unassembled WGS sequence"/>
</dbReference>
<dbReference type="EMBL" id="LDZF01000004">
    <property type="protein sequence ID" value="KMK15254.1"/>
    <property type="molecule type" value="Genomic_DNA"/>
</dbReference>
<organism evidence="1 2">
    <name type="scientific">Pluralibacter gergoviae</name>
    <name type="common">Enterobacter gergoviae</name>
    <dbReference type="NCBI Taxonomy" id="61647"/>
    <lineage>
        <taxon>Bacteria</taxon>
        <taxon>Pseudomonadati</taxon>
        <taxon>Pseudomonadota</taxon>
        <taxon>Gammaproteobacteria</taxon>
        <taxon>Enterobacterales</taxon>
        <taxon>Enterobacteriaceae</taxon>
        <taxon>Pluralibacter</taxon>
    </lineage>
</organism>
<sequence>MTDHNALIEQLGRAASPVTRPRRVEWRTLSWTLVALPCGWLASLLVPRESTDWLQPGALLAALQLLLAFITGFFAVRNALIISIAGRRPLGWRTFAPLLLLWGATLLFSIGHAPLTGHALSETRCYAFMVTVSVPMLLLAIIWIRRTRTLTPLRSLSAAGCGVGCMAVTLLSFCHPLHLHPGDLAMHAAAFATIVAATVLLGWRWVTVR</sequence>